<dbReference type="RefSeq" id="WP_149727656.1">
    <property type="nucleotide sequence ID" value="NZ_VUJV01000002.1"/>
</dbReference>
<evidence type="ECO:0000256" key="7">
    <source>
        <dbReference type="ARBA" id="ARBA00023136"/>
    </source>
</evidence>
<dbReference type="Gene3D" id="2.150.10.10">
    <property type="entry name" value="Serralysin-like metalloprotease, C-terminal"/>
    <property type="match status" value="2"/>
</dbReference>
<evidence type="ECO:0000256" key="3">
    <source>
        <dbReference type="ARBA" id="ARBA00022525"/>
    </source>
</evidence>
<protein>
    <submittedName>
        <fullName evidence="10">Calcium-binding protein</fullName>
    </submittedName>
</protein>
<evidence type="ECO:0000256" key="1">
    <source>
        <dbReference type="ARBA" id="ARBA00004370"/>
    </source>
</evidence>
<feature type="region of interest" description="Disordered" evidence="8">
    <location>
        <begin position="35"/>
        <end position="92"/>
    </location>
</feature>
<reference evidence="10 11" key="2">
    <citation type="submission" date="2019-09" db="EMBL/GenBank/DDBJ databases">
        <authorList>
            <person name="Jin C."/>
        </authorList>
    </citation>
    <scope>NUCLEOTIDE SEQUENCE [LARGE SCALE GENOMIC DNA]</scope>
    <source>
        <strain evidence="10 11">BN130099</strain>
    </source>
</reference>
<evidence type="ECO:0000256" key="9">
    <source>
        <dbReference type="SAM" id="SignalP"/>
    </source>
</evidence>
<dbReference type="PANTHER" id="PTHR38340">
    <property type="entry name" value="S-LAYER PROTEIN"/>
    <property type="match status" value="1"/>
</dbReference>
<feature type="region of interest" description="Disordered" evidence="8">
    <location>
        <begin position="1051"/>
        <end position="1077"/>
    </location>
</feature>
<dbReference type="Pfam" id="PF00353">
    <property type="entry name" value="HemolysinCabind"/>
    <property type="match status" value="4"/>
</dbReference>
<dbReference type="SUPFAM" id="SSF51120">
    <property type="entry name" value="beta-Roll"/>
    <property type="match status" value="3"/>
</dbReference>
<evidence type="ECO:0000256" key="2">
    <source>
        <dbReference type="ARBA" id="ARBA00004613"/>
    </source>
</evidence>
<evidence type="ECO:0000313" key="10">
    <source>
        <dbReference type="EMBL" id="KAA1420232.1"/>
    </source>
</evidence>
<dbReference type="GO" id="GO:0005576">
    <property type="term" value="C:extracellular region"/>
    <property type="evidence" value="ECO:0007669"/>
    <property type="project" value="UniProtKB-SubCell"/>
</dbReference>
<dbReference type="EMBL" id="VUJV01000002">
    <property type="protein sequence ID" value="KAA1420232.1"/>
    <property type="molecule type" value="Genomic_DNA"/>
</dbReference>
<feature type="compositionally biased region" description="Low complexity" evidence="8">
    <location>
        <begin position="1053"/>
        <end position="1069"/>
    </location>
</feature>
<feature type="signal peptide" evidence="9">
    <location>
        <begin position="1"/>
        <end position="33"/>
    </location>
</feature>
<dbReference type="Proteomes" id="UP000325003">
    <property type="component" value="Unassembled WGS sequence"/>
</dbReference>
<comment type="subcellular location">
    <subcellularLocation>
        <location evidence="1">Membrane</location>
    </subcellularLocation>
    <subcellularLocation>
        <location evidence="2">Secreted</location>
    </subcellularLocation>
</comment>
<gene>
    <name evidence="10" type="ORF">F0U44_07375</name>
</gene>
<dbReference type="GO" id="GO:0005509">
    <property type="term" value="F:calcium ion binding"/>
    <property type="evidence" value="ECO:0007669"/>
    <property type="project" value="InterPro"/>
</dbReference>
<evidence type="ECO:0000256" key="8">
    <source>
        <dbReference type="SAM" id="MobiDB-lite"/>
    </source>
</evidence>
<evidence type="ECO:0000256" key="4">
    <source>
        <dbReference type="ARBA" id="ARBA00022656"/>
    </source>
</evidence>
<keyword evidence="3" id="KW-0964">Secreted</keyword>
<accession>A0A5B1LHV4</accession>
<feature type="chain" id="PRO_5023129913" evidence="9">
    <location>
        <begin position="34"/>
        <end position="1077"/>
    </location>
</feature>
<name>A0A5B1LHV4_9ACTN</name>
<dbReference type="InterPro" id="IPR050557">
    <property type="entry name" value="RTX_toxin/Mannuronan_C5-epim"/>
</dbReference>
<evidence type="ECO:0000313" key="11">
    <source>
        <dbReference type="Proteomes" id="UP000325003"/>
    </source>
</evidence>
<dbReference type="InterPro" id="IPR011049">
    <property type="entry name" value="Serralysin-like_metalloprot_C"/>
</dbReference>
<dbReference type="PRINTS" id="PR01488">
    <property type="entry name" value="RTXTOXINA"/>
</dbReference>
<keyword evidence="6" id="KW-0843">Virulence</keyword>
<evidence type="ECO:0000256" key="5">
    <source>
        <dbReference type="ARBA" id="ARBA00022737"/>
    </source>
</evidence>
<keyword evidence="5" id="KW-0677">Repeat</keyword>
<dbReference type="InterPro" id="IPR001343">
    <property type="entry name" value="Hemolysn_Ca-bd"/>
</dbReference>
<dbReference type="AlphaFoldDB" id="A0A5B1LHV4"/>
<dbReference type="GO" id="GO:0090729">
    <property type="term" value="F:toxin activity"/>
    <property type="evidence" value="ECO:0007669"/>
    <property type="project" value="UniProtKB-KW"/>
</dbReference>
<sequence>MLTPRTRRRSARRATAILLVISALVVAPAFVQAAAGQPDPTGPAPRVSDSAAAHASATKRIPAQQRVTRRDRSATPYRAAPVAGKPGLDPGTPGASCAEGWWYFGFDSDIFPSQNFTVQLWDDDTSSTDDLLATGVTDAEGHFSLCFESTDGEGGGQEVYPKFVSNNLAWRIRDTAAGNHDYTFQGPTFPYADPGFHSFGSQTPPNSDLDRMVHAYDEINKLWLWQNHTYMDNLGDTRQMIVNWTPTSVDGNFYSPASNDIHLAAAAPDNEHTVIHLGANALMDALYDDAYPAVTNCSPHPMFADTSATCAWVEGWADWATVRALGGDPVYVLPDNSTVDLENQDWTTNTGATGDDVEGRVAGALIDLTDMVNEQYWDRTGGYDLYLPLYNGLVSDTFNEYFNTDLADGLDLNYYPRASVFQNTIDYKHRDPLETGVPLTRPSLPQFPSPHNYSFTTSPDFPTWSGVAVRAQPAANYDLRLYGDEALTSALTTSSEPAGKIDYVVVDGTQLTGTLFPRAFGTGGAGGYSIEEWSGEDLIDHAGVLSSSFAAGDIIQVDSLLVTGGSTEYVGIQPSAGLDVSVAAHLYSPDDPDTDVAQPRSGAIAQSPDVAAGEASYFTYSPFEDAINGLVVLNESGTAGTYTLYVDDAPPTGTVEIDDGQPLTYDTSVDLTLSASANVPITEMRITTDGGFDTEPWVPYSPTATVTVPGGPGTKTVLVNFRSAAGATSALAAIDDIRLYDPPTCHGVTATVAGNGTVVGTSGADVIVGGPGVDEISGFGGDDLICGFGGNDTINDGLGSDTVYAAEGNDLVRSVAAVDINDQFDEYWGGPGTDQMSYGARSSDTLVSLENGGTNDGAATGEFDSVFEFENVTTGSGNDTITGDTSANRLMGNGGADTISGADGNDYLAGADGADTLRGDGGNDTILAGNGDDIVNEGSTATGTDLIKGGTGFDRISYASRTASVAIRLNGVPTSGAAGENDKLLNLEYAVGGSGADTLVGHTTADRLHGNAGDDTISGNGGNDIIVAGPGADTANGGNGNDSIDTIDGVGGNDTANGGTGTDTATTDPGDIRLNIP</sequence>
<dbReference type="InterPro" id="IPR003995">
    <property type="entry name" value="RTX_toxin_determinant-A"/>
</dbReference>
<reference evidence="10 11" key="1">
    <citation type="submission" date="2019-09" db="EMBL/GenBank/DDBJ databases">
        <title>Nocardioides panacisoli sp. nov., isolated from the soil of a ginseng field.</title>
        <authorList>
            <person name="Cho C."/>
        </authorList>
    </citation>
    <scope>NUCLEOTIDE SEQUENCE [LARGE SCALE GENOMIC DNA]</scope>
    <source>
        <strain evidence="10 11">BN130099</strain>
    </source>
</reference>
<keyword evidence="7" id="KW-0472">Membrane</keyword>
<dbReference type="GO" id="GO:0016020">
    <property type="term" value="C:membrane"/>
    <property type="evidence" value="ECO:0007669"/>
    <property type="project" value="UniProtKB-SubCell"/>
</dbReference>
<organism evidence="10 11">
    <name type="scientific">Nocardioides humilatus</name>
    <dbReference type="NCBI Taxonomy" id="2607660"/>
    <lineage>
        <taxon>Bacteria</taxon>
        <taxon>Bacillati</taxon>
        <taxon>Actinomycetota</taxon>
        <taxon>Actinomycetes</taxon>
        <taxon>Propionibacteriales</taxon>
        <taxon>Nocardioidaceae</taxon>
        <taxon>Nocardioides</taxon>
    </lineage>
</organism>
<comment type="caution">
    <text evidence="10">The sequence shown here is derived from an EMBL/GenBank/DDBJ whole genome shotgun (WGS) entry which is preliminary data.</text>
</comment>
<keyword evidence="4" id="KW-0800">Toxin</keyword>
<dbReference type="PRINTS" id="PR00313">
    <property type="entry name" value="CABNDNGRPT"/>
</dbReference>
<dbReference type="PANTHER" id="PTHR38340:SF1">
    <property type="entry name" value="S-LAYER PROTEIN"/>
    <property type="match status" value="1"/>
</dbReference>
<evidence type="ECO:0000256" key="6">
    <source>
        <dbReference type="ARBA" id="ARBA00023026"/>
    </source>
</evidence>
<keyword evidence="11" id="KW-1185">Reference proteome</keyword>
<proteinExistence type="predicted"/>
<keyword evidence="9" id="KW-0732">Signal</keyword>